<dbReference type="PROSITE" id="PS51257">
    <property type="entry name" value="PROKAR_LIPOPROTEIN"/>
    <property type="match status" value="1"/>
</dbReference>
<dbReference type="GO" id="GO:0005737">
    <property type="term" value="C:cytoplasm"/>
    <property type="evidence" value="ECO:0007669"/>
    <property type="project" value="TreeGrafter"/>
</dbReference>
<dbReference type="Gene3D" id="3.60.15.10">
    <property type="entry name" value="Ribonuclease Z/Hydroxyacylglutathione hydrolase-like"/>
    <property type="match status" value="1"/>
</dbReference>
<sequence>MQTHARHGWARWVVAWAAVALSGCLFAGPRHQGPVTEHFDGEHFHNVGDARRVSPLSLLKAALEEPRGDWRPYTEVPPGPPPPRRVGPGALRVTFINHATVLIQADGVNILTDPIYAERASPMSFVGPRRVRPPGIRFEDLPPIDAVVVSHNHYDHLDLETLKRLAEAHHPRIFVGLGNKALLDEEGIRGGEELDWWQSAELAPGVKVTAVPAQHRSNRGLTDSAATLWAGYVVSTAGGPVYFAGDSGFGPHLPLIAERFGPMRLSLLPIGAFRPGQAIKVVHMGPEEALAAHRLLRSGTSVAMHYGTFPMAWDGQDEAKYLLLRLLMREQPRPRFWALGFGEGRYVP</sequence>
<dbReference type="AlphaFoldDB" id="A0A3S7UV72"/>
<reference evidence="2" key="1">
    <citation type="journal article" date="2018" name="J. Ind. Microbiol. Biotechnol.">
        <title>Genome mining reveals uncommon alkylpyrones as type III PKS products from myxobacteria.</title>
        <authorList>
            <person name="Hug J.J."/>
            <person name="Panter F."/>
            <person name="Krug D."/>
            <person name="Muller R."/>
        </authorList>
    </citation>
    <scope>NUCLEOTIDE SEQUENCE</scope>
    <source>
        <strain evidence="2">MCy10622</strain>
    </source>
</reference>
<feature type="domain" description="Metallo-beta-lactamase" evidence="1">
    <location>
        <begin position="109"/>
        <end position="306"/>
    </location>
</feature>
<dbReference type="PANTHER" id="PTHR15032:SF4">
    <property type="entry name" value="N-ACYL-PHOSPHATIDYLETHANOLAMINE-HYDROLYZING PHOSPHOLIPASE D"/>
    <property type="match status" value="1"/>
</dbReference>
<dbReference type="SUPFAM" id="SSF56281">
    <property type="entry name" value="Metallo-hydrolase/oxidoreductase"/>
    <property type="match status" value="1"/>
</dbReference>
<dbReference type="Pfam" id="PF12706">
    <property type="entry name" value="Lactamase_B_2"/>
    <property type="match status" value="1"/>
</dbReference>
<name>A0A3S7UV72_9BACT</name>
<accession>A0A3S7UV72</accession>
<protein>
    <recommendedName>
        <fullName evidence="1">Metallo-beta-lactamase domain-containing protein</fullName>
    </recommendedName>
</protein>
<evidence type="ECO:0000313" key="2">
    <source>
        <dbReference type="EMBL" id="AYM52658.1"/>
    </source>
</evidence>
<evidence type="ECO:0000259" key="1">
    <source>
        <dbReference type="Pfam" id="PF12706"/>
    </source>
</evidence>
<organism evidence="2">
    <name type="scientific">Aggregicoccus edonensis</name>
    <dbReference type="NCBI Taxonomy" id="1450165"/>
    <lineage>
        <taxon>Bacteria</taxon>
        <taxon>Pseudomonadati</taxon>
        <taxon>Myxococcota</taxon>
        <taxon>Myxococcia</taxon>
        <taxon>Myxococcales</taxon>
        <taxon>Cystobacterineae</taxon>
        <taxon>Myxococcaceae</taxon>
        <taxon>Aggregicoccus</taxon>
    </lineage>
</organism>
<dbReference type="InterPro" id="IPR001279">
    <property type="entry name" value="Metallo-B-lactamas"/>
</dbReference>
<dbReference type="PANTHER" id="PTHR15032">
    <property type="entry name" value="N-ACYL-PHOSPHATIDYLETHANOLAMINE-HYDROLYZING PHOSPHOLIPASE D"/>
    <property type="match status" value="1"/>
</dbReference>
<dbReference type="EMBL" id="MH908881">
    <property type="protein sequence ID" value="AYM52658.1"/>
    <property type="molecule type" value="Genomic_DNA"/>
</dbReference>
<proteinExistence type="predicted"/>
<dbReference type="InterPro" id="IPR036866">
    <property type="entry name" value="RibonucZ/Hydroxyglut_hydro"/>
</dbReference>